<organism evidence="4 5">
    <name type="scientific">Microbacter margulisiae</name>
    <dbReference type="NCBI Taxonomy" id="1350067"/>
    <lineage>
        <taxon>Bacteria</taxon>
        <taxon>Pseudomonadati</taxon>
        <taxon>Bacteroidota</taxon>
        <taxon>Bacteroidia</taxon>
        <taxon>Bacteroidales</taxon>
        <taxon>Porphyromonadaceae</taxon>
        <taxon>Microbacter</taxon>
    </lineage>
</organism>
<dbReference type="InterPro" id="IPR008928">
    <property type="entry name" value="6-hairpin_glycosidase_sf"/>
</dbReference>
<feature type="domain" description="Alpha fucosidase A-like C-terminal" evidence="2">
    <location>
        <begin position="696"/>
        <end position="758"/>
    </location>
</feature>
<evidence type="ECO:0000313" key="5">
    <source>
        <dbReference type="Proteomes" id="UP000544222"/>
    </source>
</evidence>
<dbReference type="EC" id="3.2.1.51" evidence="4"/>
<dbReference type="InterPro" id="IPR049053">
    <property type="entry name" value="AFCA-like_C"/>
</dbReference>
<dbReference type="Proteomes" id="UP000544222">
    <property type="component" value="Unassembled WGS sequence"/>
</dbReference>
<feature type="domain" description="Glycosyl hydrolase family 95 catalytic" evidence="3">
    <location>
        <begin position="288"/>
        <end position="694"/>
    </location>
</feature>
<keyword evidence="4" id="KW-0378">Hydrolase</keyword>
<dbReference type="SUPFAM" id="SSF48208">
    <property type="entry name" value="Six-hairpin glycosidases"/>
    <property type="match status" value="1"/>
</dbReference>
<protein>
    <submittedName>
        <fullName evidence="4">Alpha-L-fucosidase 2</fullName>
        <ecNumber evidence="4">3.2.1.51</ecNumber>
    </submittedName>
</protein>
<dbReference type="EMBL" id="JACHYB010000001">
    <property type="protein sequence ID" value="MBB3187000.1"/>
    <property type="molecule type" value="Genomic_DNA"/>
</dbReference>
<dbReference type="GO" id="GO:0005975">
    <property type="term" value="P:carbohydrate metabolic process"/>
    <property type="evidence" value="ECO:0007669"/>
    <property type="project" value="InterPro"/>
</dbReference>
<evidence type="ECO:0000259" key="3">
    <source>
        <dbReference type="Pfam" id="PF22124"/>
    </source>
</evidence>
<keyword evidence="5" id="KW-1185">Reference proteome</keyword>
<dbReference type="Gene3D" id="2.70.98.50">
    <property type="entry name" value="putative glycoside hydrolase family protein from bacillus halodurans"/>
    <property type="match status" value="1"/>
</dbReference>
<dbReference type="InterPro" id="IPR012341">
    <property type="entry name" value="6hp_glycosidase-like_sf"/>
</dbReference>
<dbReference type="Pfam" id="PF21307">
    <property type="entry name" value="Glyco_hydro_95_C"/>
    <property type="match status" value="1"/>
</dbReference>
<gene>
    <name evidence="4" type="ORF">FHX64_001163</name>
</gene>
<evidence type="ECO:0000259" key="2">
    <source>
        <dbReference type="Pfam" id="PF21307"/>
    </source>
</evidence>
<dbReference type="PANTHER" id="PTHR31084:SF0">
    <property type="entry name" value="ALPHA-L-FUCOSIDASE 2"/>
    <property type="match status" value="1"/>
</dbReference>
<dbReference type="InterPro" id="IPR054363">
    <property type="entry name" value="GH95_cat"/>
</dbReference>
<dbReference type="RefSeq" id="WP_183412816.1">
    <property type="nucleotide sequence ID" value="NZ_JACHYB010000001.1"/>
</dbReference>
<dbReference type="Pfam" id="PF22124">
    <property type="entry name" value="Glyco_hydro_95_cat"/>
    <property type="match status" value="1"/>
</dbReference>
<dbReference type="InterPro" id="IPR016518">
    <property type="entry name" value="Alpha-L-fucosidase"/>
</dbReference>
<sequence length="818" mass="91929">MKIRIIFILVSSLLLSNYAIANKKSDLILWYTKPAANWDEALPLGNGRLGAMVFGTPSVEHIQLNEGTVWGGSPNNNANPNAKAAIPEIRKLIFEGKYGDAQRLADEKVMSHTNSGMPYQSMGDFYISFPGHNNYTDYYRDLNISKAVASVSYKVNGTVFHREVFTSFTDQVVIVRLTADKPGSISCNAFLTTPHQKFNITNDSSSLILSGITETHENQSGKVHFYTEIKAKVFGGTHIVKDAVMSISKANEVIFYISMATNFTNYKTLNTNEKLKCLNYLDKAMTVNYDEAKREHSAYYAKFFNRVKLDLGTTSAANYPTDERIERFSLCFDPQLAALYFQFGRYLLICASQPGDQPATLQGLWNYQILPPWDCKYTTNINVEMNYWPADVTNLSEMLEPFIQMVRDVSVSGHETARIMYGARGWVLHHNTDIWRITGPVDHAASGMWPSGGAWVCQQLWEHYLYSGNKAYLDSIYPVMKGAAKFFVDFMIPDPRNGYLIVCPSVSPEHVHPGDGGKYSICGGCTMDNQLVFDLYSNVIAASKILKTDSLFADTLRMLRNKISPMRIGHFGQLQEWEEDWDNPNDTHRHVSHLYGVFPSNQISPYRTPKLFDAARTSLIHRGDLSTGWAMAWRLCLWARFLDGNHAYKLLQDQLSLASTIKKKGGTYPNMLDAHPPFQIDGNFGCTAGIAEMLIQSYDGFIYLLPALPTVWKNGTIDGLKTRGGFTIDMTWKNGKVETLTIHSSLGGNCRLRVKNQLIGKGLKLAQGKNPNPFFHVPDVKQPIISDKAKLNAVHLVPTFLYDLKTEAGKSYTFRAKQ</sequence>
<evidence type="ECO:0000259" key="1">
    <source>
        <dbReference type="Pfam" id="PF14498"/>
    </source>
</evidence>
<comment type="caution">
    <text evidence="4">The sequence shown here is derived from an EMBL/GenBank/DDBJ whole genome shotgun (WGS) entry which is preliminary data.</text>
</comment>
<reference evidence="4 5" key="1">
    <citation type="submission" date="2020-08" db="EMBL/GenBank/DDBJ databases">
        <title>Genomic Encyclopedia of Type Strains, Phase IV (KMG-IV): sequencing the most valuable type-strain genomes for metagenomic binning, comparative biology and taxonomic classification.</title>
        <authorList>
            <person name="Goeker M."/>
        </authorList>
    </citation>
    <scope>NUCLEOTIDE SEQUENCE [LARGE SCALE GENOMIC DNA]</scope>
    <source>
        <strain evidence="4 5">DSM 27471</strain>
    </source>
</reference>
<dbReference type="PANTHER" id="PTHR31084">
    <property type="entry name" value="ALPHA-L-FUCOSIDASE 2"/>
    <property type="match status" value="1"/>
</dbReference>
<dbReference type="PIRSF" id="PIRSF007663">
    <property type="entry name" value="UCP007663"/>
    <property type="match status" value="1"/>
</dbReference>
<proteinExistence type="predicted"/>
<dbReference type="GO" id="GO:0004560">
    <property type="term" value="F:alpha-L-fucosidase activity"/>
    <property type="evidence" value="ECO:0007669"/>
    <property type="project" value="UniProtKB-EC"/>
</dbReference>
<evidence type="ECO:0000313" key="4">
    <source>
        <dbReference type="EMBL" id="MBB3187000.1"/>
    </source>
</evidence>
<dbReference type="Pfam" id="PF14498">
    <property type="entry name" value="Glyco_hyd_65N_2"/>
    <property type="match status" value="1"/>
</dbReference>
<dbReference type="AlphaFoldDB" id="A0A7W5DQ34"/>
<dbReference type="InterPro" id="IPR027414">
    <property type="entry name" value="GH95_N_dom"/>
</dbReference>
<keyword evidence="4" id="KW-0326">Glycosidase</keyword>
<dbReference type="Gene3D" id="1.50.10.10">
    <property type="match status" value="1"/>
</dbReference>
<feature type="domain" description="Glycosyl hydrolase family 95 N-terminal" evidence="1">
    <location>
        <begin position="29"/>
        <end position="265"/>
    </location>
</feature>
<name>A0A7W5DQ34_9PORP</name>
<accession>A0A7W5DQ34</accession>